<evidence type="ECO:0000256" key="3">
    <source>
        <dbReference type="ARBA" id="ARBA00022692"/>
    </source>
</evidence>
<evidence type="ECO:0000313" key="7">
    <source>
        <dbReference type="EMBL" id="MBB5986435.1"/>
    </source>
</evidence>
<evidence type="ECO:0000313" key="8">
    <source>
        <dbReference type="Proteomes" id="UP001138540"/>
    </source>
</evidence>
<accession>A0ABR6NGN0</accession>
<comment type="caution">
    <text evidence="7">The sequence shown here is derived from an EMBL/GenBank/DDBJ whole genome shotgun (WGS) entry which is preliminary data.</text>
</comment>
<dbReference type="Proteomes" id="UP001138540">
    <property type="component" value="Unassembled WGS sequence"/>
</dbReference>
<evidence type="ECO:0000256" key="5">
    <source>
        <dbReference type="ARBA" id="ARBA00023136"/>
    </source>
</evidence>
<evidence type="ECO:0000256" key="6">
    <source>
        <dbReference type="SAM" id="Phobius"/>
    </source>
</evidence>
<organism evidence="7 8">
    <name type="scientific">Sphingobium lignivorans</name>
    <dbReference type="NCBI Taxonomy" id="2735886"/>
    <lineage>
        <taxon>Bacteria</taxon>
        <taxon>Pseudomonadati</taxon>
        <taxon>Pseudomonadota</taxon>
        <taxon>Alphaproteobacteria</taxon>
        <taxon>Sphingomonadales</taxon>
        <taxon>Sphingomonadaceae</taxon>
        <taxon>Sphingobium</taxon>
    </lineage>
</organism>
<keyword evidence="5 6" id="KW-0472">Membrane</keyword>
<dbReference type="EMBL" id="JACHKA010000001">
    <property type="protein sequence ID" value="MBB5986435.1"/>
    <property type="molecule type" value="Genomic_DNA"/>
</dbReference>
<dbReference type="Pfam" id="PF03706">
    <property type="entry name" value="LPG_synthase_TM"/>
    <property type="match status" value="1"/>
</dbReference>
<evidence type="ECO:0000256" key="1">
    <source>
        <dbReference type="ARBA" id="ARBA00004651"/>
    </source>
</evidence>
<protein>
    <submittedName>
        <fullName evidence="7">Uncharacterized protein (TIRG00374 family)</fullName>
    </submittedName>
</protein>
<comment type="subcellular location">
    <subcellularLocation>
        <location evidence="1">Cell membrane</location>
        <topology evidence="1">Multi-pass membrane protein</topology>
    </subcellularLocation>
</comment>
<dbReference type="PANTHER" id="PTHR39087">
    <property type="entry name" value="UPF0104 MEMBRANE PROTEIN MJ1595"/>
    <property type="match status" value="1"/>
</dbReference>
<evidence type="ECO:0000256" key="2">
    <source>
        <dbReference type="ARBA" id="ARBA00022475"/>
    </source>
</evidence>
<dbReference type="RefSeq" id="WP_184153952.1">
    <property type="nucleotide sequence ID" value="NZ_JACHKA010000001.1"/>
</dbReference>
<keyword evidence="3 6" id="KW-0812">Transmembrane</keyword>
<gene>
    <name evidence="7" type="ORF">HNP60_002409</name>
</gene>
<sequence>MAQQEASPVSRSRRIGRWLAITVGVGAAGLLVRHLTDLEHFAILVRQAQPLWLLVGLGLQVSTYVMVALSWKLVLLRAGLRRKLHVLLPVSISKLFADQALPGAGLGGHVLLVDRLMALGAPRGAAAATLLISMIGYYLAYMVLALAMLLVLWLHHRATPLLSGLVTTFLLVALAIPLLALWLRHRGSQPLPPWLERVGPVRSILTTIGEAPVDLVGDRRLLVRVSLLNGGVFLADAATLAVCMRALGMAWDPATAFLALMAGSIAATLAPIPLGLGSFEASSTAMMASLGVPVEAALTSTLLLRGLTLWLPLLPGLVLMRPGWHGKRERQ</sequence>
<feature type="transmembrane region" description="Helical" evidence="6">
    <location>
        <begin position="256"/>
        <end position="276"/>
    </location>
</feature>
<feature type="transmembrane region" description="Helical" evidence="6">
    <location>
        <begin position="161"/>
        <end position="183"/>
    </location>
</feature>
<reference evidence="7 8" key="1">
    <citation type="submission" date="2020-08" db="EMBL/GenBank/DDBJ databases">
        <title>Exploring microbial biodiversity for novel pathways involved in the catabolism of aromatic compounds derived from lignin.</title>
        <authorList>
            <person name="Elkins J."/>
        </authorList>
    </citation>
    <scope>NUCLEOTIDE SEQUENCE [LARGE SCALE GENOMIC DNA]</scope>
    <source>
        <strain evidence="7 8">B1D3A</strain>
    </source>
</reference>
<feature type="transmembrane region" description="Helical" evidence="6">
    <location>
        <begin position="296"/>
        <end position="320"/>
    </location>
</feature>
<keyword evidence="8" id="KW-1185">Reference proteome</keyword>
<name>A0ABR6NGN0_9SPHN</name>
<keyword evidence="2" id="KW-1003">Cell membrane</keyword>
<feature type="transmembrane region" description="Helical" evidence="6">
    <location>
        <begin position="125"/>
        <end position="154"/>
    </location>
</feature>
<dbReference type="InterPro" id="IPR022791">
    <property type="entry name" value="L-PG_synthase/AglD"/>
</dbReference>
<feature type="transmembrane region" description="Helical" evidence="6">
    <location>
        <begin position="52"/>
        <end position="74"/>
    </location>
</feature>
<keyword evidence="4 6" id="KW-1133">Transmembrane helix</keyword>
<proteinExistence type="predicted"/>
<feature type="transmembrane region" description="Helical" evidence="6">
    <location>
        <begin position="15"/>
        <end position="32"/>
    </location>
</feature>
<evidence type="ECO:0000256" key="4">
    <source>
        <dbReference type="ARBA" id="ARBA00022989"/>
    </source>
</evidence>
<feature type="transmembrane region" description="Helical" evidence="6">
    <location>
        <begin position="221"/>
        <end position="244"/>
    </location>
</feature>
<dbReference type="PANTHER" id="PTHR39087:SF2">
    <property type="entry name" value="UPF0104 MEMBRANE PROTEIN MJ1595"/>
    <property type="match status" value="1"/>
</dbReference>